<keyword evidence="2" id="KW-0472">Membrane</keyword>
<accession>A0A7Z9A502</accession>
<dbReference type="Pfam" id="PF26526">
    <property type="entry name" value="DUF8175"/>
    <property type="match status" value="1"/>
</dbReference>
<reference evidence="4 5" key="1">
    <citation type="submission" date="2018-12" db="EMBL/GenBank/DDBJ databases">
        <authorList>
            <consortium name="Pathogen Informatics"/>
        </authorList>
    </citation>
    <scope>NUCLEOTIDE SEQUENCE [LARGE SCALE GENOMIC DNA]</scope>
    <source>
        <strain evidence="4 5">NCTC10207</strain>
    </source>
</reference>
<keyword evidence="2" id="KW-1133">Transmembrane helix</keyword>
<dbReference type="AlphaFoldDB" id="A0A7Z9A502"/>
<dbReference type="EMBL" id="LR134479">
    <property type="protein sequence ID" value="VEI24904.1"/>
    <property type="molecule type" value="Genomic_DNA"/>
</dbReference>
<protein>
    <recommendedName>
        <fullName evidence="3">DUF8175 domain-containing protein</fullName>
    </recommendedName>
</protein>
<dbReference type="InterPro" id="IPR058488">
    <property type="entry name" value="DUF8175"/>
</dbReference>
<dbReference type="Proteomes" id="UP000282386">
    <property type="component" value="Chromosome"/>
</dbReference>
<dbReference type="RefSeq" id="WP_126500734.1">
    <property type="nucleotide sequence ID" value="NZ_LR134479.1"/>
</dbReference>
<sequence length="251" mass="27180">MPDVSKSRGRNFLFIVMLGVILMLAVLLVWNLMGNKGETKSSAEGAAVSLSSATSGGGQQTSTPPTGRGDHKCEVPVASEKEFSVEAPSDYRFKKTYDGIKYPVSATYGPTYTPGVVGYCFAHNPTGAAMAPITYMAAESDINATEAERRGLLSKRVAAEYKPEAPESHPADSADARIAGYDIKSYSPERAVVDAVFLWKSDGQNHIAKFSVPMVWEDGDWHVDAVESEIHLETVEHMPSQVFKAQDNEGK</sequence>
<feature type="transmembrane region" description="Helical" evidence="2">
    <location>
        <begin position="12"/>
        <end position="33"/>
    </location>
</feature>
<evidence type="ECO:0000259" key="3">
    <source>
        <dbReference type="Pfam" id="PF26526"/>
    </source>
</evidence>
<gene>
    <name evidence="4" type="ORF">NCTC10207_02313</name>
</gene>
<evidence type="ECO:0000256" key="2">
    <source>
        <dbReference type="SAM" id="Phobius"/>
    </source>
</evidence>
<evidence type="ECO:0000256" key="1">
    <source>
        <dbReference type="SAM" id="MobiDB-lite"/>
    </source>
</evidence>
<evidence type="ECO:0000313" key="4">
    <source>
        <dbReference type="EMBL" id="VEI24904.1"/>
    </source>
</evidence>
<keyword evidence="2" id="KW-0812">Transmembrane</keyword>
<feature type="region of interest" description="Disordered" evidence="1">
    <location>
        <begin position="44"/>
        <end position="71"/>
    </location>
</feature>
<proteinExistence type="predicted"/>
<name>A0A7Z9A502_9MICC</name>
<evidence type="ECO:0000313" key="5">
    <source>
        <dbReference type="Proteomes" id="UP000282386"/>
    </source>
</evidence>
<feature type="domain" description="DUF8175" evidence="3">
    <location>
        <begin position="59"/>
        <end position="230"/>
    </location>
</feature>
<organism evidence="4 5">
    <name type="scientific">Rothia aeria</name>
    <dbReference type="NCBI Taxonomy" id="172042"/>
    <lineage>
        <taxon>Bacteria</taxon>
        <taxon>Bacillati</taxon>
        <taxon>Actinomycetota</taxon>
        <taxon>Actinomycetes</taxon>
        <taxon>Micrococcales</taxon>
        <taxon>Micrococcaceae</taxon>
        <taxon>Rothia</taxon>
    </lineage>
</organism>